<dbReference type="CDD" id="cd00882">
    <property type="entry name" value="Ras_like_GTPase"/>
    <property type="match status" value="1"/>
</dbReference>
<reference evidence="3 4" key="1">
    <citation type="submission" date="2018-06" db="EMBL/GenBank/DDBJ databases">
        <title>Extensive metabolic versatility and redundancy in microbially diverse, dynamic hydrothermal sediments.</title>
        <authorList>
            <person name="Dombrowski N."/>
            <person name="Teske A."/>
            <person name="Baker B.J."/>
        </authorList>
    </citation>
    <scope>NUCLEOTIDE SEQUENCE [LARGE SCALE GENOMIC DNA]</scope>
    <source>
        <strain evidence="3">B35_G9</strain>
    </source>
</reference>
<dbReference type="PANTHER" id="PTHR42708:SF1">
    <property type="entry name" value="GLIDING MOTILITY PROTEIN MGLA"/>
    <property type="match status" value="1"/>
</dbReference>
<dbReference type="AlphaFoldDB" id="A0A660SAX3"/>
<proteinExistence type="predicted"/>
<evidence type="ECO:0000256" key="2">
    <source>
        <dbReference type="ARBA" id="ARBA00023134"/>
    </source>
</evidence>
<dbReference type="PANTHER" id="PTHR42708">
    <property type="entry name" value="ATP/GTP-BINDING PROTEIN-RELATED"/>
    <property type="match status" value="1"/>
</dbReference>
<evidence type="ECO:0000313" key="3">
    <source>
        <dbReference type="EMBL" id="RKX67889.1"/>
    </source>
</evidence>
<dbReference type="InterPro" id="IPR027417">
    <property type="entry name" value="P-loop_NTPase"/>
</dbReference>
<dbReference type="InterPro" id="IPR052705">
    <property type="entry name" value="Gliding_Motility_GTPase"/>
</dbReference>
<evidence type="ECO:0000313" key="4">
    <source>
        <dbReference type="Proteomes" id="UP000282321"/>
    </source>
</evidence>
<dbReference type="SUPFAM" id="SSF52540">
    <property type="entry name" value="P-loop containing nucleoside triphosphate hydrolases"/>
    <property type="match status" value="1"/>
</dbReference>
<accession>A0A660SAX3</accession>
<dbReference type="Gene3D" id="3.40.50.300">
    <property type="entry name" value="P-loop containing nucleotide triphosphate hydrolases"/>
    <property type="match status" value="1"/>
</dbReference>
<dbReference type="Pfam" id="PF00025">
    <property type="entry name" value="Arf"/>
    <property type="match status" value="1"/>
</dbReference>
<evidence type="ECO:0000256" key="1">
    <source>
        <dbReference type="ARBA" id="ARBA00022741"/>
    </source>
</evidence>
<comment type="caution">
    <text evidence="3">The sequence shown here is derived from an EMBL/GenBank/DDBJ whole genome shotgun (WGS) entry which is preliminary data.</text>
</comment>
<keyword evidence="1" id="KW-0547">Nucleotide-binding</keyword>
<dbReference type="EMBL" id="QNBC01000007">
    <property type="protein sequence ID" value="RKX67889.1"/>
    <property type="molecule type" value="Genomic_DNA"/>
</dbReference>
<keyword evidence="2" id="KW-0342">GTP-binding</keyword>
<dbReference type="Proteomes" id="UP000282321">
    <property type="component" value="Unassembled WGS sequence"/>
</dbReference>
<dbReference type="GO" id="GO:0003924">
    <property type="term" value="F:GTPase activity"/>
    <property type="evidence" value="ECO:0007669"/>
    <property type="project" value="InterPro"/>
</dbReference>
<dbReference type="GO" id="GO:0005525">
    <property type="term" value="F:GTP binding"/>
    <property type="evidence" value="ECO:0007669"/>
    <property type="project" value="UniProtKB-KW"/>
</dbReference>
<name>A0A660SAX3_UNCT6</name>
<dbReference type="InterPro" id="IPR006689">
    <property type="entry name" value="Small_GTPase_ARF/SAR"/>
</dbReference>
<gene>
    <name evidence="3" type="ORF">DRP44_01085</name>
</gene>
<sequence length="200" mass="22843">MALINYAKREIICKIVYYGPGRSGKTTNLQYIYSRLPEERKTNMISLATEMDRTLFFDFLPLDLGKIGQYTIKYQLYTVPGQVYYDSTRKLVLQGADGVVFVADSQQSRFEDNIENMDNMNENLKKNDLSLDEIPIVLQFNKRDVVDLTPIEDLSKALNLRGWDQIEAIAISGIGVIETLKLISNKVLSSIKGKYSKKVR</sequence>
<organism evidence="3 4">
    <name type="scientific">candidate division TA06 bacterium</name>
    <dbReference type="NCBI Taxonomy" id="2250710"/>
    <lineage>
        <taxon>Bacteria</taxon>
        <taxon>Bacteria division TA06</taxon>
    </lineage>
</organism>
<protein>
    <submittedName>
        <fullName evidence="3">Gliding-motility protein MglA</fullName>
    </submittedName>
</protein>